<accession>A0A1J4L6Y1</accession>
<keyword evidence="1" id="KW-0175">Coiled coil</keyword>
<evidence type="ECO:0000256" key="2">
    <source>
        <dbReference type="SAM" id="Phobius"/>
    </source>
</evidence>
<dbReference type="Proteomes" id="UP000179807">
    <property type="component" value="Unassembled WGS sequence"/>
</dbReference>
<feature type="coiled-coil region" evidence="1">
    <location>
        <begin position="14"/>
        <end position="51"/>
    </location>
</feature>
<gene>
    <name evidence="3" type="ORF">TRFO_01017</name>
</gene>
<proteinExistence type="predicted"/>
<name>A0A1J4L6Y1_9EUKA</name>
<keyword evidence="2" id="KW-1133">Transmembrane helix</keyword>
<keyword evidence="2" id="KW-0472">Membrane</keyword>
<dbReference type="AlphaFoldDB" id="A0A1J4L6Y1"/>
<evidence type="ECO:0000313" key="3">
    <source>
        <dbReference type="EMBL" id="OHT17701.1"/>
    </source>
</evidence>
<dbReference type="VEuPathDB" id="TrichDB:TRFO_01017"/>
<dbReference type="RefSeq" id="XP_068370837.1">
    <property type="nucleotide sequence ID" value="XM_068489856.1"/>
</dbReference>
<dbReference type="EMBL" id="MLAK01000001">
    <property type="protein sequence ID" value="OHT17701.1"/>
    <property type="molecule type" value="Genomic_DNA"/>
</dbReference>
<comment type="caution">
    <text evidence="3">The sequence shown here is derived from an EMBL/GenBank/DDBJ whole genome shotgun (WGS) entry which is preliminary data.</text>
</comment>
<evidence type="ECO:0000256" key="1">
    <source>
        <dbReference type="SAM" id="Coils"/>
    </source>
</evidence>
<reference evidence="3" key="1">
    <citation type="submission" date="2016-10" db="EMBL/GenBank/DDBJ databases">
        <authorList>
            <person name="Benchimol M."/>
            <person name="Almeida L.G."/>
            <person name="Vasconcelos A.T."/>
            <person name="Perreira-Neves A."/>
            <person name="Rosa I.A."/>
            <person name="Tasca T."/>
            <person name="Bogo M.R."/>
            <person name="de Souza W."/>
        </authorList>
    </citation>
    <scope>NUCLEOTIDE SEQUENCE [LARGE SCALE GENOMIC DNA]</scope>
    <source>
        <strain evidence="3">K</strain>
    </source>
</reference>
<feature type="transmembrane region" description="Helical" evidence="2">
    <location>
        <begin position="52"/>
        <end position="71"/>
    </location>
</feature>
<protein>
    <submittedName>
        <fullName evidence="3">Uncharacterized protein</fullName>
    </submittedName>
</protein>
<dbReference type="GeneID" id="94824560"/>
<organism evidence="3 4">
    <name type="scientific">Tritrichomonas foetus</name>
    <dbReference type="NCBI Taxonomy" id="1144522"/>
    <lineage>
        <taxon>Eukaryota</taxon>
        <taxon>Metamonada</taxon>
        <taxon>Parabasalia</taxon>
        <taxon>Tritrichomonadida</taxon>
        <taxon>Tritrichomonadidae</taxon>
        <taxon>Tritrichomonas</taxon>
    </lineage>
</organism>
<evidence type="ECO:0000313" key="4">
    <source>
        <dbReference type="Proteomes" id="UP000179807"/>
    </source>
</evidence>
<keyword evidence="4" id="KW-1185">Reference proteome</keyword>
<keyword evidence="2" id="KW-0812">Transmembrane</keyword>
<sequence>MDMGSGNNIEVNEYEILNQLIDDVNQNQENIQKLQNAINHLEQTITSAKKQVPWFDILVIMASIVVFIAAISNKF</sequence>